<dbReference type="InterPro" id="IPR045851">
    <property type="entry name" value="AMP-bd_C_sf"/>
</dbReference>
<dbReference type="GO" id="GO:0016874">
    <property type="term" value="F:ligase activity"/>
    <property type="evidence" value="ECO:0007669"/>
    <property type="project" value="UniProtKB-KW"/>
</dbReference>
<dbReference type="RefSeq" id="WP_136383137.1">
    <property type="nucleotide sequence ID" value="NZ_SSOD01000001.1"/>
</dbReference>
<keyword evidence="3" id="KW-0436">Ligase</keyword>
<proteinExistence type="predicted"/>
<dbReference type="InterPro" id="IPR000873">
    <property type="entry name" value="AMP-dep_synth/lig_dom"/>
</dbReference>
<dbReference type="Pfam" id="PF00501">
    <property type="entry name" value="AMP-binding"/>
    <property type="match status" value="1"/>
</dbReference>
<dbReference type="PANTHER" id="PTHR43845:SF1">
    <property type="entry name" value="BLR5969 PROTEIN"/>
    <property type="match status" value="1"/>
</dbReference>
<dbReference type="EMBL" id="SSOD01000001">
    <property type="protein sequence ID" value="THF65244.1"/>
    <property type="molecule type" value="Genomic_DNA"/>
</dbReference>
<reference evidence="3 4" key="1">
    <citation type="submission" date="2019-04" db="EMBL/GenBank/DDBJ databases">
        <title>Azoarcus rhizosphaerae sp. nov. isolated from rhizosphere of Ficus religiosa.</title>
        <authorList>
            <person name="Lin S.-Y."/>
            <person name="Hameed A."/>
            <person name="Hsu Y.-H."/>
            <person name="Young C.-C."/>
        </authorList>
    </citation>
    <scope>NUCLEOTIDE SEQUENCE [LARGE SCALE GENOMIC DNA]</scope>
    <source>
        <strain evidence="3 4">CC-YHH848</strain>
    </source>
</reference>
<feature type="domain" description="AMP-dependent synthetase/ligase" evidence="1">
    <location>
        <begin position="100"/>
        <end position="306"/>
    </location>
</feature>
<gene>
    <name evidence="3" type="ORF">E6O51_01190</name>
</gene>
<name>A0A4S4B0S7_9RHOO</name>
<dbReference type="Pfam" id="PF14535">
    <property type="entry name" value="AMP-binding_C_2"/>
    <property type="match status" value="1"/>
</dbReference>
<comment type="caution">
    <text evidence="3">The sequence shown here is derived from an EMBL/GenBank/DDBJ whole genome shotgun (WGS) entry which is preliminary data.</text>
</comment>
<organism evidence="3 4">
    <name type="scientific">Pseudothauera rhizosphaerae</name>
    <dbReference type="NCBI Taxonomy" id="2565932"/>
    <lineage>
        <taxon>Bacteria</taxon>
        <taxon>Pseudomonadati</taxon>
        <taxon>Pseudomonadota</taxon>
        <taxon>Betaproteobacteria</taxon>
        <taxon>Rhodocyclales</taxon>
        <taxon>Zoogloeaceae</taxon>
        <taxon>Pseudothauera</taxon>
    </lineage>
</organism>
<accession>A0A4S4B0S7</accession>
<evidence type="ECO:0000259" key="2">
    <source>
        <dbReference type="Pfam" id="PF14535"/>
    </source>
</evidence>
<dbReference type="InterPro" id="IPR028154">
    <property type="entry name" value="AMP-dep_Lig_C"/>
</dbReference>
<dbReference type="SUPFAM" id="SSF56801">
    <property type="entry name" value="Acetyl-CoA synthetase-like"/>
    <property type="match status" value="1"/>
</dbReference>
<keyword evidence="4" id="KW-1185">Reference proteome</keyword>
<dbReference type="PANTHER" id="PTHR43845">
    <property type="entry name" value="BLR5969 PROTEIN"/>
    <property type="match status" value="1"/>
</dbReference>
<dbReference type="InterPro" id="IPR042099">
    <property type="entry name" value="ANL_N_sf"/>
</dbReference>
<dbReference type="Proteomes" id="UP000307956">
    <property type="component" value="Unassembled WGS sequence"/>
</dbReference>
<evidence type="ECO:0000313" key="4">
    <source>
        <dbReference type="Proteomes" id="UP000307956"/>
    </source>
</evidence>
<dbReference type="AlphaFoldDB" id="A0A4S4B0S7"/>
<dbReference type="OrthoDB" id="580775at2"/>
<evidence type="ECO:0000259" key="1">
    <source>
        <dbReference type="Pfam" id="PF00501"/>
    </source>
</evidence>
<evidence type="ECO:0000313" key="3">
    <source>
        <dbReference type="EMBL" id="THF65244.1"/>
    </source>
</evidence>
<dbReference type="Gene3D" id="3.30.300.30">
    <property type="match status" value="1"/>
</dbReference>
<feature type="domain" description="AMP-dependent ligase C-terminal" evidence="2">
    <location>
        <begin position="359"/>
        <end position="450"/>
    </location>
</feature>
<dbReference type="Gene3D" id="3.40.50.12780">
    <property type="entry name" value="N-terminal domain of ligase-like"/>
    <property type="match status" value="1"/>
</dbReference>
<sequence>MSTIHDFQVPTRDPGEYLAILNARRWEKLQHQIRYVWSNEDYFRLRFREAGIESPDDIRSLDDFRRLPAFMDKASHRQSQEDSLARYNHPFGLHLTAPLESVVHLAGTSGTTGKPTFYAFTKRDLDTSHQTLARLFAAAGIRPGETTFHAFGLSLWLAGVTYVQALEAYGARPVALGAEAGVPKILNYIDFTRPTTLFATPSMVNQLIERAPREIGKPVGALGIRRVLCAGEPGAGLPAFRQRVREHFGAEVFDMMGGAWHNALISCASPDYHGMHYLTDDTCFRYDLVDPETKAPLPLVDGTVGEALHTALDYQAAPAFRYATGDIIKINVGECPGCGTFGTRLQIVGRVDDMLAIKGVKVYPAAIQSVVLQFQPDISGELRIRLDGPPPRVEPPLRLAVEAGADLPQAHWADLAQRIEQRIRELLTFRPKVEILPFGSLPRSGAKTKLIEIAQP</sequence>
<protein>
    <submittedName>
        <fullName evidence="3">Phenylacetate--CoA ligase</fullName>
    </submittedName>
</protein>